<dbReference type="GO" id="GO:0106435">
    <property type="term" value="F:carboxylesterase activity"/>
    <property type="evidence" value="ECO:0007669"/>
    <property type="project" value="UniProtKB-EC"/>
</dbReference>
<dbReference type="PANTHER" id="PTHR48081">
    <property type="entry name" value="AB HYDROLASE SUPERFAMILY PROTEIN C4A8.06C"/>
    <property type="match status" value="1"/>
</dbReference>
<dbReference type="KEGG" id="lcre:Pla8534_37530"/>
<evidence type="ECO:0000256" key="2">
    <source>
        <dbReference type="SAM" id="SignalP"/>
    </source>
</evidence>
<keyword evidence="2" id="KW-0732">Signal</keyword>
<accession>A0A518DVS4</accession>
<keyword evidence="5" id="KW-1185">Reference proteome</keyword>
<feature type="domain" description="BD-FAE-like" evidence="3">
    <location>
        <begin position="45"/>
        <end position="249"/>
    </location>
</feature>
<dbReference type="InterPro" id="IPR029058">
    <property type="entry name" value="AB_hydrolase_fold"/>
</dbReference>
<evidence type="ECO:0000313" key="4">
    <source>
        <dbReference type="EMBL" id="QDU95934.1"/>
    </source>
</evidence>
<dbReference type="PANTHER" id="PTHR48081:SF13">
    <property type="entry name" value="ALPHA_BETA HYDROLASE"/>
    <property type="match status" value="1"/>
</dbReference>
<dbReference type="InterPro" id="IPR049492">
    <property type="entry name" value="BD-FAE-like_dom"/>
</dbReference>
<gene>
    <name evidence="4" type="primary">nlhH_6</name>
    <name evidence="4" type="ORF">Pla8534_37530</name>
</gene>
<keyword evidence="1 4" id="KW-0378">Hydrolase</keyword>
<dbReference type="InterPro" id="IPR050300">
    <property type="entry name" value="GDXG_lipolytic_enzyme"/>
</dbReference>
<dbReference type="RefSeq" id="WP_145054617.1">
    <property type="nucleotide sequence ID" value="NZ_CP036433.1"/>
</dbReference>
<dbReference type="EMBL" id="CP036433">
    <property type="protein sequence ID" value="QDU95934.1"/>
    <property type="molecule type" value="Genomic_DNA"/>
</dbReference>
<dbReference type="SUPFAM" id="SSF53474">
    <property type="entry name" value="alpha/beta-Hydrolases"/>
    <property type="match status" value="1"/>
</dbReference>
<dbReference type="Proteomes" id="UP000317648">
    <property type="component" value="Chromosome"/>
</dbReference>
<organism evidence="4 5">
    <name type="scientific">Lignipirellula cremea</name>
    <dbReference type="NCBI Taxonomy" id="2528010"/>
    <lineage>
        <taxon>Bacteria</taxon>
        <taxon>Pseudomonadati</taxon>
        <taxon>Planctomycetota</taxon>
        <taxon>Planctomycetia</taxon>
        <taxon>Pirellulales</taxon>
        <taxon>Pirellulaceae</taxon>
        <taxon>Lignipirellula</taxon>
    </lineage>
</organism>
<dbReference type="Gene3D" id="3.40.50.1820">
    <property type="entry name" value="alpha/beta hydrolase"/>
    <property type="match status" value="1"/>
</dbReference>
<evidence type="ECO:0000259" key="3">
    <source>
        <dbReference type="Pfam" id="PF20434"/>
    </source>
</evidence>
<dbReference type="AlphaFoldDB" id="A0A518DVS4"/>
<protein>
    <submittedName>
        <fullName evidence="4">Carboxylesterase NlhH</fullName>
        <ecNumber evidence="4">3.1.1.1</ecNumber>
    </submittedName>
</protein>
<reference evidence="4 5" key="1">
    <citation type="submission" date="2019-02" db="EMBL/GenBank/DDBJ databases">
        <title>Deep-cultivation of Planctomycetes and their phenomic and genomic characterization uncovers novel biology.</title>
        <authorList>
            <person name="Wiegand S."/>
            <person name="Jogler M."/>
            <person name="Boedeker C."/>
            <person name="Pinto D."/>
            <person name="Vollmers J."/>
            <person name="Rivas-Marin E."/>
            <person name="Kohn T."/>
            <person name="Peeters S.H."/>
            <person name="Heuer A."/>
            <person name="Rast P."/>
            <person name="Oberbeckmann S."/>
            <person name="Bunk B."/>
            <person name="Jeske O."/>
            <person name="Meyerdierks A."/>
            <person name="Storesund J.E."/>
            <person name="Kallscheuer N."/>
            <person name="Luecker S."/>
            <person name="Lage O.M."/>
            <person name="Pohl T."/>
            <person name="Merkel B.J."/>
            <person name="Hornburger P."/>
            <person name="Mueller R.-W."/>
            <person name="Bruemmer F."/>
            <person name="Labrenz M."/>
            <person name="Spormann A.M."/>
            <person name="Op den Camp H."/>
            <person name="Overmann J."/>
            <person name="Amann R."/>
            <person name="Jetten M.S.M."/>
            <person name="Mascher T."/>
            <person name="Medema M.H."/>
            <person name="Devos D.P."/>
            <person name="Kaster A.-K."/>
            <person name="Ovreas L."/>
            <person name="Rohde M."/>
            <person name="Galperin M.Y."/>
            <person name="Jogler C."/>
        </authorList>
    </citation>
    <scope>NUCLEOTIDE SEQUENCE [LARGE SCALE GENOMIC DNA]</scope>
    <source>
        <strain evidence="4 5">Pla85_3_4</strain>
    </source>
</reference>
<proteinExistence type="predicted"/>
<feature type="chain" id="PRO_5021897575" evidence="2">
    <location>
        <begin position="26"/>
        <end position="298"/>
    </location>
</feature>
<dbReference type="OrthoDB" id="265201at2"/>
<evidence type="ECO:0000313" key="5">
    <source>
        <dbReference type="Proteomes" id="UP000317648"/>
    </source>
</evidence>
<name>A0A518DVS4_9BACT</name>
<evidence type="ECO:0000256" key="1">
    <source>
        <dbReference type="ARBA" id="ARBA00022801"/>
    </source>
</evidence>
<feature type="signal peptide" evidence="2">
    <location>
        <begin position="1"/>
        <end position="25"/>
    </location>
</feature>
<dbReference type="EC" id="3.1.1.1" evidence="4"/>
<dbReference type="Pfam" id="PF20434">
    <property type="entry name" value="BD-FAE"/>
    <property type="match status" value="1"/>
</dbReference>
<sequence length="298" mass="32480" precursor="true">MKSTFPLRYLAIGLLAFLAAVPPLAAKEPQRDLQYAEAGDVKLRLDLYMPDKTEPAPPLLVWIHGGGWRNGSKDRCPFAFLTGYGYAVASVQYRLTEKASFPAQIHDCKGAVRWLRAHADEYGYNADKIGALGISAGGHLVALLGVSGEMKELEGDVGGNLDQSSRVQAVLDMCGPTDFVLRLKTKPKSVNAPGSSVALLLGGPASENLEAARLASPAQHVTPDDAPLLIFHGADDPTVSPGQSEHLRDQYLQQKLEATLEIIPNAGHVPKEYWDKTRREMMLSFFDRHLKGKTKKPE</sequence>